<dbReference type="Pfam" id="PF00034">
    <property type="entry name" value="Cytochrom_C"/>
    <property type="match status" value="1"/>
</dbReference>
<dbReference type="EMBL" id="ABOX02000033">
    <property type="protein sequence ID" value="EEF59051.1"/>
    <property type="molecule type" value="Genomic_DNA"/>
</dbReference>
<dbReference type="InterPro" id="IPR016024">
    <property type="entry name" value="ARM-type_fold"/>
</dbReference>
<dbReference type="NCBIfam" id="TIGR02603">
    <property type="entry name" value="CxxCH_TIGR02603"/>
    <property type="match status" value="1"/>
</dbReference>
<dbReference type="SUPFAM" id="SSF50952">
    <property type="entry name" value="Soluble quinoprotein glucose dehydrogenase"/>
    <property type="match status" value="1"/>
</dbReference>
<dbReference type="GO" id="GO:0020037">
    <property type="term" value="F:heme binding"/>
    <property type="evidence" value="ECO:0007669"/>
    <property type="project" value="InterPro"/>
</dbReference>
<dbReference type="PANTHER" id="PTHR33546">
    <property type="entry name" value="LARGE, MULTIFUNCTIONAL SECRETED PROTEIN-RELATED"/>
    <property type="match status" value="1"/>
</dbReference>
<dbReference type="InterPro" id="IPR013428">
    <property type="entry name" value="Membrane-bound_put_N"/>
</dbReference>
<evidence type="ECO:0000256" key="5">
    <source>
        <dbReference type="SAM" id="SignalP"/>
    </source>
</evidence>
<proteinExistence type="predicted"/>
<dbReference type="RefSeq" id="WP_007416897.1">
    <property type="nucleotide sequence ID" value="NZ_ABOX02000033.1"/>
</dbReference>
<keyword evidence="8" id="KW-1185">Reference proteome</keyword>
<dbReference type="InterPro" id="IPR011041">
    <property type="entry name" value="Quinoprot_gluc/sorb_DH_b-prop"/>
</dbReference>
<organism evidence="7 8">
    <name type="scientific">Pedosphaera parvula (strain Ellin514)</name>
    <dbReference type="NCBI Taxonomy" id="320771"/>
    <lineage>
        <taxon>Bacteria</taxon>
        <taxon>Pseudomonadati</taxon>
        <taxon>Verrucomicrobiota</taxon>
        <taxon>Pedosphaerae</taxon>
        <taxon>Pedosphaerales</taxon>
        <taxon>Pedosphaeraceae</taxon>
        <taxon>Pedosphaera</taxon>
    </lineage>
</organism>
<sequence length="970" mass="106249" precursor="true">MKKTVLFTASLLTAVLVHAVTDGPLTPEQAIASFRLDPGLKIECVAQEPMVVSPVAAAWDEKGRMYVVEDRGYPVGPGKGKKPVGQVVLLESTHHDGHYDKRTVFADGLTFPNGVMCWKGGVYVTCAPYLYYFKDTDGDGVADVKQIVFKGFQDLSTTQLRVSHPILNVDGWVYLTSGLTSAKVSSPIYTNHPVVFCNRTDFRFKPDTDQFEPTAGTAQFGETFDSFGHKFICSNRNHNQAVMMQLKYLNRNTNAALADIVEDIPDHGAASKLYPLSDNITTSALHTGFFTSACGINYYRGTALPDDYKDNSFTCEPAGNLVHRDVISPTNTSFVAKRAQDGVDFLASPDNWFRPVNLATGPDGALYVCDMYRKTIEHPEYLPEATRKITDFESGKDKGRIYRITAASYKVQTKQFDVSTSKELCELLNSPDAWWRTTAQRLLLERQDKSVASTLKKMVKSGKIPEARVLALRLLECLNSLEDQQILTALSDKNVSVRENAMQVAEPRLSQSSRLTERLLAMANDSDARVRFQCALSLGELHDAKIIPALAKILDQNNDDKWTREAVLSAVDNHADVLLKTLLAGKNKDAAGMSAMLVELCRILGTSETPDKLASLLNQVTASNSDADAAWQQAAVTGIAEGIRVRGLVGKDQSPLLSLTSGDSTEAKLTRVRVEELVQRAVSSVKDANASLSQRLAAVGLLAQSEFSVSGKTLQSLIDPQQPAELQVAAVRALGRMPDADAGTVLVRKDRWSSYSPPVRDAALTSIMAKPRLIQTMLIAIESGDVPAWTVNEDRRTQLMHNKDESIAKRASAIFKDMQAGDRMKVYEEYKSVLAFKPDSKNGHAIFTKTCTGCHVVSGEGKTVGPDLTGIRNQPSDVLLLHIIVPEYEIMPTYTCYNVETKDGRSLTGLLAAESASNITLRQALGHEEIIPRSNIASMSASSLSLMPDELEKTMSKQDMADLVGFLKGM</sequence>
<evidence type="ECO:0000313" key="7">
    <source>
        <dbReference type="EMBL" id="EEF59051.1"/>
    </source>
</evidence>
<feature type="signal peptide" evidence="5">
    <location>
        <begin position="1"/>
        <end position="19"/>
    </location>
</feature>
<dbReference type="InterPro" id="IPR009056">
    <property type="entry name" value="Cyt_c-like_dom"/>
</dbReference>
<name>B9XM58_PEDPL</name>
<dbReference type="InterPro" id="IPR004155">
    <property type="entry name" value="PBS_lyase_HEAT"/>
</dbReference>
<evidence type="ECO:0000256" key="4">
    <source>
        <dbReference type="PROSITE-ProRule" id="PRU00433"/>
    </source>
</evidence>
<dbReference type="GO" id="GO:0009055">
    <property type="term" value="F:electron transfer activity"/>
    <property type="evidence" value="ECO:0007669"/>
    <property type="project" value="InterPro"/>
</dbReference>
<dbReference type="SMART" id="SM00567">
    <property type="entry name" value="EZ_HEAT"/>
    <property type="match status" value="2"/>
</dbReference>
<dbReference type="PANTHER" id="PTHR33546:SF1">
    <property type="entry name" value="LARGE, MULTIFUNCTIONAL SECRETED PROTEIN"/>
    <property type="match status" value="1"/>
</dbReference>
<dbReference type="Gene3D" id="1.25.10.10">
    <property type="entry name" value="Leucine-rich Repeat Variant"/>
    <property type="match status" value="1"/>
</dbReference>
<evidence type="ECO:0000259" key="6">
    <source>
        <dbReference type="PROSITE" id="PS51007"/>
    </source>
</evidence>
<dbReference type="Pfam" id="PF23500">
    <property type="entry name" value="DUF7133"/>
    <property type="match status" value="1"/>
</dbReference>
<comment type="caution">
    <text evidence="7">The sequence shown here is derived from an EMBL/GenBank/DDBJ whole genome shotgun (WGS) entry which is preliminary data.</text>
</comment>
<dbReference type="GO" id="GO:0046872">
    <property type="term" value="F:metal ion binding"/>
    <property type="evidence" value="ECO:0007669"/>
    <property type="project" value="UniProtKB-KW"/>
</dbReference>
<dbReference type="Proteomes" id="UP000003688">
    <property type="component" value="Unassembled WGS sequence"/>
</dbReference>
<feature type="chain" id="PRO_5002894479" evidence="5">
    <location>
        <begin position="20"/>
        <end position="970"/>
    </location>
</feature>
<accession>B9XM58</accession>
<dbReference type="InterPro" id="IPR011989">
    <property type="entry name" value="ARM-like"/>
</dbReference>
<dbReference type="InterPro" id="IPR055557">
    <property type="entry name" value="DUF7133"/>
</dbReference>
<evidence type="ECO:0000256" key="3">
    <source>
        <dbReference type="ARBA" id="ARBA00023004"/>
    </source>
</evidence>
<evidence type="ECO:0000313" key="8">
    <source>
        <dbReference type="Proteomes" id="UP000003688"/>
    </source>
</evidence>
<evidence type="ECO:0000256" key="2">
    <source>
        <dbReference type="ARBA" id="ARBA00022723"/>
    </source>
</evidence>
<keyword evidence="5" id="KW-0732">Signal</keyword>
<feature type="domain" description="Cytochrome c" evidence="6">
    <location>
        <begin position="838"/>
        <end position="970"/>
    </location>
</feature>
<dbReference type="InterPro" id="IPR013427">
    <property type="entry name" value="Haem-bd_dom_put"/>
</dbReference>
<keyword evidence="3 4" id="KW-0408">Iron</keyword>
<reference evidence="7 8" key="1">
    <citation type="journal article" date="2011" name="J. Bacteriol.">
        <title>Genome sequence of 'Pedosphaera parvula' Ellin514, an aerobic Verrucomicrobial isolate from pasture soil.</title>
        <authorList>
            <person name="Kant R."/>
            <person name="van Passel M.W."/>
            <person name="Sangwan P."/>
            <person name="Palva A."/>
            <person name="Lucas S."/>
            <person name="Copeland A."/>
            <person name="Lapidus A."/>
            <person name="Glavina Del Rio T."/>
            <person name="Dalin E."/>
            <person name="Tice H."/>
            <person name="Bruce D."/>
            <person name="Goodwin L."/>
            <person name="Pitluck S."/>
            <person name="Chertkov O."/>
            <person name="Larimer F.W."/>
            <person name="Land M.L."/>
            <person name="Hauser L."/>
            <person name="Brettin T.S."/>
            <person name="Detter J.C."/>
            <person name="Han S."/>
            <person name="de Vos W.M."/>
            <person name="Janssen P.H."/>
            <person name="Smidt H."/>
        </authorList>
    </citation>
    <scope>NUCLEOTIDE SEQUENCE [LARGE SCALE GENOMIC DNA]</scope>
    <source>
        <strain evidence="7 8">Ellin514</strain>
    </source>
</reference>
<gene>
    <name evidence="7" type="ORF">Cflav_PD2178</name>
</gene>
<dbReference type="InterPro" id="IPR011042">
    <property type="entry name" value="6-blade_b-propeller_TolB-like"/>
</dbReference>
<dbReference type="AlphaFoldDB" id="B9XM58"/>
<dbReference type="STRING" id="320771.Cflav_PD2178"/>
<dbReference type="InterPro" id="IPR036909">
    <property type="entry name" value="Cyt_c-like_dom_sf"/>
</dbReference>
<dbReference type="Pfam" id="PF13646">
    <property type="entry name" value="HEAT_2"/>
    <property type="match status" value="1"/>
</dbReference>
<dbReference type="SUPFAM" id="SSF46626">
    <property type="entry name" value="Cytochrome c"/>
    <property type="match status" value="1"/>
</dbReference>
<dbReference type="OrthoDB" id="174301at2"/>
<dbReference type="NCBIfam" id="TIGR02604">
    <property type="entry name" value="Piru_Ver_Nterm"/>
    <property type="match status" value="1"/>
</dbReference>
<protein>
    <submittedName>
        <fullName evidence="7">Membrane-bound dehydrogenase domain protein</fullName>
    </submittedName>
</protein>
<dbReference type="SUPFAM" id="SSF48371">
    <property type="entry name" value="ARM repeat"/>
    <property type="match status" value="2"/>
</dbReference>
<dbReference type="Gene3D" id="2.120.10.30">
    <property type="entry name" value="TolB, C-terminal domain"/>
    <property type="match status" value="1"/>
</dbReference>
<keyword evidence="2 4" id="KW-0479">Metal-binding</keyword>
<dbReference type="PROSITE" id="PS51007">
    <property type="entry name" value="CYTC"/>
    <property type="match status" value="1"/>
</dbReference>
<keyword evidence="1 4" id="KW-0349">Heme</keyword>
<dbReference type="Gene3D" id="1.10.760.10">
    <property type="entry name" value="Cytochrome c-like domain"/>
    <property type="match status" value="1"/>
</dbReference>
<evidence type="ECO:0000256" key="1">
    <source>
        <dbReference type="ARBA" id="ARBA00022617"/>
    </source>
</evidence>